<name>A0AAD2K6K4_9AGAR</name>
<feature type="non-terminal residue" evidence="2">
    <location>
        <position position="251"/>
    </location>
</feature>
<dbReference type="InterPro" id="IPR004147">
    <property type="entry name" value="ABC1_dom"/>
</dbReference>
<dbReference type="Proteomes" id="UP001295794">
    <property type="component" value="Unassembled WGS sequence"/>
</dbReference>
<dbReference type="Pfam" id="PF03109">
    <property type="entry name" value="ABC1"/>
    <property type="match status" value="1"/>
</dbReference>
<dbReference type="GO" id="GO:0005743">
    <property type="term" value="C:mitochondrial inner membrane"/>
    <property type="evidence" value="ECO:0007669"/>
    <property type="project" value="TreeGrafter"/>
</dbReference>
<dbReference type="PANTHER" id="PTHR43173:SF19">
    <property type="entry name" value="AARF DOMAIN-CONTAINING PROTEIN KINASE 1"/>
    <property type="match status" value="1"/>
</dbReference>
<dbReference type="EMBL" id="CAVNYO010000444">
    <property type="protein sequence ID" value="CAK5281577.1"/>
    <property type="molecule type" value="Genomic_DNA"/>
</dbReference>
<keyword evidence="3" id="KW-1185">Reference proteome</keyword>
<dbReference type="PANTHER" id="PTHR43173">
    <property type="entry name" value="ABC1 FAMILY PROTEIN"/>
    <property type="match status" value="1"/>
</dbReference>
<accession>A0AAD2K6K4</accession>
<dbReference type="GO" id="GO:0007005">
    <property type="term" value="P:mitochondrion organization"/>
    <property type="evidence" value="ECO:0007669"/>
    <property type="project" value="TreeGrafter"/>
</dbReference>
<dbReference type="GO" id="GO:0055088">
    <property type="term" value="P:lipid homeostasis"/>
    <property type="evidence" value="ECO:0007669"/>
    <property type="project" value="TreeGrafter"/>
</dbReference>
<sequence>MHLLARCRPPLRSTRLSLTQRFTTAASNPKPKPKPWLVFSGILVGSGLALYAYNPKAARHAAFAGVRCSRVVYAACLGVLDYKATFARAYASEEDRLQALSECHSRSASHVLKALLANGGIFIKLGQHMASVMVLPREWTSAMRPLQDKCDPTSFEDIEALFRSDVGASLNDLFYDFNPVPIGVASLAQVHVARDRKSGRRVAVKIQHPHLAEFCDVDMAVVESSLGWIKYWFPDFEFTWLADEMKINLPL</sequence>
<dbReference type="AlphaFoldDB" id="A0AAD2K6K4"/>
<protein>
    <recommendedName>
        <fullName evidence="1">ABC1 atypical kinase-like domain-containing protein</fullName>
    </recommendedName>
</protein>
<organism evidence="2 3">
    <name type="scientific">Mycena citricolor</name>
    <dbReference type="NCBI Taxonomy" id="2018698"/>
    <lineage>
        <taxon>Eukaryota</taxon>
        <taxon>Fungi</taxon>
        <taxon>Dikarya</taxon>
        <taxon>Basidiomycota</taxon>
        <taxon>Agaricomycotina</taxon>
        <taxon>Agaricomycetes</taxon>
        <taxon>Agaricomycetidae</taxon>
        <taxon>Agaricales</taxon>
        <taxon>Marasmiineae</taxon>
        <taxon>Mycenaceae</taxon>
        <taxon>Mycena</taxon>
    </lineage>
</organism>
<dbReference type="SUPFAM" id="SSF56112">
    <property type="entry name" value="Protein kinase-like (PK-like)"/>
    <property type="match status" value="1"/>
</dbReference>
<dbReference type="InterPro" id="IPR011009">
    <property type="entry name" value="Kinase-like_dom_sf"/>
</dbReference>
<dbReference type="InterPro" id="IPR051130">
    <property type="entry name" value="Mito_struct-func_regulator"/>
</dbReference>
<feature type="domain" description="ABC1 atypical kinase-like" evidence="1">
    <location>
        <begin position="146"/>
        <end position="250"/>
    </location>
</feature>
<evidence type="ECO:0000259" key="1">
    <source>
        <dbReference type="Pfam" id="PF03109"/>
    </source>
</evidence>
<evidence type="ECO:0000313" key="2">
    <source>
        <dbReference type="EMBL" id="CAK5281577.1"/>
    </source>
</evidence>
<evidence type="ECO:0000313" key="3">
    <source>
        <dbReference type="Proteomes" id="UP001295794"/>
    </source>
</evidence>
<proteinExistence type="predicted"/>
<comment type="caution">
    <text evidence="2">The sequence shown here is derived from an EMBL/GenBank/DDBJ whole genome shotgun (WGS) entry which is preliminary data.</text>
</comment>
<reference evidence="2" key="1">
    <citation type="submission" date="2023-11" db="EMBL/GenBank/DDBJ databases">
        <authorList>
            <person name="De Vega J J."/>
            <person name="De Vega J J."/>
        </authorList>
    </citation>
    <scope>NUCLEOTIDE SEQUENCE</scope>
</reference>
<gene>
    <name evidence="2" type="ORF">MYCIT1_LOCUS32793</name>
</gene>